<name>A0A368SLL7_SETIT</name>
<dbReference type="AlphaFoldDB" id="A0A368SLL7"/>
<dbReference type="InterPro" id="IPR001810">
    <property type="entry name" value="F-box_dom"/>
</dbReference>
<dbReference type="OrthoDB" id="747475at2759"/>
<dbReference type="Pfam" id="PF12937">
    <property type="entry name" value="F-box-like"/>
    <property type="match status" value="1"/>
</dbReference>
<proteinExistence type="predicted"/>
<dbReference type="PANTHER" id="PTHR33110:SF134">
    <property type="entry name" value="OS09G0565350 PROTEIN"/>
    <property type="match status" value="1"/>
</dbReference>
<dbReference type="Gene3D" id="1.20.1280.50">
    <property type="match status" value="1"/>
</dbReference>
<sequence>MDWSTLPADLVRLVAGHLHDPLDFLHLRAVCRSWRSAAASTPPPPFLPWLLARPTAHPTSSLSFFSLASGAARSVPAPSSSHRLLGPTRSHLLFSDTSHRLLLLNPLTGARLPLPDSPFPTSSPVIQGYHIPTAADGDSPAPVVLYSARKLFFHFDFMAGGEPTTKPVDRDGWTEVPVQDLVAENMYHDGKLFVCDDRGQVTIFDASTLAVVGAVPPPPPPAAPPRRDAFKCTALVPSGHELLCVIRYFARDGHGELLEDCGAGLEVYRLEMEIEKEDQLPQWRWIRLRSIGDRMLFIGLFQGFSFSTADFPGFKGDCIYFFKMERVKRSCIYRFSMEDGRTEELPGPWMHACTWFVPSLS</sequence>
<dbReference type="InterPro" id="IPR005174">
    <property type="entry name" value="KIB1-4_b-propeller"/>
</dbReference>
<reference evidence="3" key="1">
    <citation type="journal article" date="2012" name="Nat. Biotechnol.">
        <title>Reference genome sequence of the model plant Setaria.</title>
        <authorList>
            <person name="Bennetzen J.L."/>
            <person name="Schmutz J."/>
            <person name="Wang H."/>
            <person name="Percifield R."/>
            <person name="Hawkins J."/>
            <person name="Pontaroli A.C."/>
            <person name="Estep M."/>
            <person name="Feng L."/>
            <person name="Vaughn J.N."/>
            <person name="Grimwood J."/>
            <person name="Jenkins J."/>
            <person name="Barry K."/>
            <person name="Lindquist E."/>
            <person name="Hellsten U."/>
            <person name="Deshpande S."/>
            <person name="Wang X."/>
            <person name="Wu X."/>
            <person name="Mitros T."/>
            <person name="Triplett J."/>
            <person name="Yang X."/>
            <person name="Ye C.Y."/>
            <person name="Mauro-Herrera M."/>
            <person name="Wang L."/>
            <person name="Li P."/>
            <person name="Sharma M."/>
            <person name="Sharma R."/>
            <person name="Ronald P.C."/>
            <person name="Panaud O."/>
            <person name="Kellogg E.A."/>
            <person name="Brutnell T.P."/>
            <person name="Doust A.N."/>
            <person name="Tuskan G.A."/>
            <person name="Rokhsar D."/>
            <person name="Devos K.M."/>
        </authorList>
    </citation>
    <scope>NUCLEOTIDE SEQUENCE [LARGE SCALE GENOMIC DNA]</scope>
    <source>
        <strain evidence="3">Yugu1</strain>
    </source>
</reference>
<reference evidence="3" key="2">
    <citation type="submission" date="2015-07" db="EMBL/GenBank/DDBJ databases">
        <authorList>
            <person name="Noorani M."/>
        </authorList>
    </citation>
    <scope>NUCLEOTIDE SEQUENCE</scope>
    <source>
        <strain evidence="3">Yugu1</strain>
    </source>
</reference>
<evidence type="ECO:0000259" key="2">
    <source>
        <dbReference type="Pfam" id="PF12937"/>
    </source>
</evidence>
<dbReference type="PANTHER" id="PTHR33110">
    <property type="entry name" value="F-BOX/KELCH-REPEAT PROTEIN-RELATED"/>
    <property type="match status" value="1"/>
</dbReference>
<feature type="domain" description="KIB1-4 beta-propeller" evidence="1">
    <location>
        <begin position="64"/>
        <end position="333"/>
    </location>
</feature>
<dbReference type="KEGG" id="sita:101772416"/>
<gene>
    <name evidence="3" type="ORF">SETIT_9G280000v2</name>
</gene>
<dbReference type="CDD" id="cd09917">
    <property type="entry name" value="F-box_SF"/>
    <property type="match status" value="1"/>
</dbReference>
<feature type="domain" description="F-box" evidence="2">
    <location>
        <begin position="3"/>
        <end position="39"/>
    </location>
</feature>
<dbReference type="SUPFAM" id="SSF50998">
    <property type="entry name" value="Quinoprotein alcohol dehydrogenase-like"/>
    <property type="match status" value="1"/>
</dbReference>
<dbReference type="InterPro" id="IPR036047">
    <property type="entry name" value="F-box-like_dom_sf"/>
</dbReference>
<protein>
    <submittedName>
        <fullName evidence="3">Uncharacterized protein</fullName>
    </submittedName>
</protein>
<organism evidence="3">
    <name type="scientific">Setaria italica</name>
    <name type="common">Foxtail millet</name>
    <name type="synonym">Panicum italicum</name>
    <dbReference type="NCBI Taxonomy" id="4555"/>
    <lineage>
        <taxon>Eukaryota</taxon>
        <taxon>Viridiplantae</taxon>
        <taxon>Streptophyta</taxon>
        <taxon>Embryophyta</taxon>
        <taxon>Tracheophyta</taxon>
        <taxon>Spermatophyta</taxon>
        <taxon>Magnoliopsida</taxon>
        <taxon>Liliopsida</taxon>
        <taxon>Poales</taxon>
        <taxon>Poaceae</taxon>
        <taxon>PACMAD clade</taxon>
        <taxon>Panicoideae</taxon>
        <taxon>Panicodae</taxon>
        <taxon>Paniceae</taxon>
        <taxon>Cenchrinae</taxon>
        <taxon>Setaria</taxon>
    </lineage>
</organism>
<evidence type="ECO:0000313" key="3">
    <source>
        <dbReference type="EMBL" id="RCV43254.1"/>
    </source>
</evidence>
<dbReference type="Pfam" id="PF03478">
    <property type="entry name" value="Beta-prop_KIB1-4"/>
    <property type="match status" value="1"/>
</dbReference>
<dbReference type="SUPFAM" id="SSF81383">
    <property type="entry name" value="F-box domain"/>
    <property type="match status" value="1"/>
</dbReference>
<dbReference type="InterPro" id="IPR011047">
    <property type="entry name" value="Quinoprotein_ADH-like_sf"/>
</dbReference>
<dbReference type="STRING" id="4555.A0A368SLL7"/>
<evidence type="ECO:0000259" key="1">
    <source>
        <dbReference type="Pfam" id="PF03478"/>
    </source>
</evidence>
<accession>A0A368SLL7</accession>
<dbReference type="EMBL" id="CM003536">
    <property type="protein sequence ID" value="RCV43254.1"/>
    <property type="molecule type" value="Genomic_DNA"/>
</dbReference>